<dbReference type="InterPro" id="IPR058792">
    <property type="entry name" value="Beta-barrel_RND_2"/>
</dbReference>
<dbReference type="SUPFAM" id="SSF111369">
    <property type="entry name" value="HlyD-like secretion proteins"/>
    <property type="match status" value="1"/>
</dbReference>
<feature type="domain" description="CusB-like beta-barrel" evidence="3">
    <location>
        <begin position="220"/>
        <end position="292"/>
    </location>
</feature>
<evidence type="ECO:0000313" key="6">
    <source>
        <dbReference type="EMBL" id="HHJ63963.1"/>
    </source>
</evidence>
<reference evidence="6" key="1">
    <citation type="journal article" date="2020" name="mSystems">
        <title>Genome- and Community-Level Interaction Insights into Carbon Utilization and Element Cycling Functions of Hydrothermarchaeota in Hydrothermal Sediment.</title>
        <authorList>
            <person name="Zhou Z."/>
            <person name="Liu Y."/>
            <person name="Xu W."/>
            <person name="Pan J."/>
            <person name="Luo Z.H."/>
            <person name="Li M."/>
        </authorList>
    </citation>
    <scope>NUCLEOTIDE SEQUENCE [LARGE SCALE GENOMIC DNA]</scope>
    <source>
        <strain evidence="6">HyVt-501</strain>
    </source>
</reference>
<dbReference type="Gene3D" id="2.40.30.170">
    <property type="match status" value="1"/>
</dbReference>
<dbReference type="Pfam" id="PF25975">
    <property type="entry name" value="CzcB_C"/>
    <property type="match status" value="1"/>
</dbReference>
<dbReference type="Gene3D" id="1.10.287.470">
    <property type="entry name" value="Helix hairpin bin"/>
    <property type="match status" value="1"/>
</dbReference>
<dbReference type="InterPro" id="IPR006143">
    <property type="entry name" value="RND_pump_MFP"/>
</dbReference>
<dbReference type="InterPro" id="IPR058649">
    <property type="entry name" value="CzcB_C"/>
</dbReference>
<dbReference type="PANTHER" id="PTHR30097:SF16">
    <property type="entry name" value="CATION EFFLUX SYSTEM (CZCB-LIKE)"/>
    <property type="match status" value="1"/>
</dbReference>
<feature type="domain" description="CzcB-like C-terminal circularly permuted SH3-like" evidence="5">
    <location>
        <begin position="298"/>
        <end position="358"/>
    </location>
</feature>
<proteinExistence type="inferred from homology"/>
<name>A0A7C5L951_AQUAO</name>
<dbReference type="GO" id="GO:0022857">
    <property type="term" value="F:transmembrane transporter activity"/>
    <property type="evidence" value="ECO:0007669"/>
    <property type="project" value="InterPro"/>
</dbReference>
<dbReference type="Pfam" id="PF25954">
    <property type="entry name" value="Beta-barrel_RND_2"/>
    <property type="match status" value="1"/>
</dbReference>
<evidence type="ECO:0000259" key="5">
    <source>
        <dbReference type="Pfam" id="PF25975"/>
    </source>
</evidence>
<dbReference type="Gene3D" id="2.40.420.20">
    <property type="match status" value="1"/>
</dbReference>
<accession>A0A7C5L951</accession>
<evidence type="ECO:0000256" key="1">
    <source>
        <dbReference type="ARBA" id="ARBA00009477"/>
    </source>
</evidence>
<organism evidence="6">
    <name type="scientific">Aquifex aeolicus</name>
    <dbReference type="NCBI Taxonomy" id="63363"/>
    <lineage>
        <taxon>Bacteria</taxon>
        <taxon>Pseudomonadati</taxon>
        <taxon>Aquificota</taxon>
        <taxon>Aquificia</taxon>
        <taxon>Aquificales</taxon>
        <taxon>Aquificaceae</taxon>
        <taxon>Aquifex</taxon>
    </lineage>
</organism>
<dbReference type="Pfam" id="PF25973">
    <property type="entry name" value="BSH_CzcB"/>
    <property type="match status" value="1"/>
</dbReference>
<dbReference type="AlphaFoldDB" id="A0A7C5L951"/>
<dbReference type="GO" id="GO:0016020">
    <property type="term" value="C:membrane"/>
    <property type="evidence" value="ECO:0007669"/>
    <property type="project" value="InterPro"/>
</dbReference>
<dbReference type="InterPro" id="IPR051909">
    <property type="entry name" value="MFP_Cation_Efflux"/>
</dbReference>
<keyword evidence="2" id="KW-0813">Transport</keyword>
<evidence type="ECO:0000259" key="4">
    <source>
        <dbReference type="Pfam" id="PF25973"/>
    </source>
</evidence>
<feature type="domain" description="CzcB-like barrel-sandwich hybrid" evidence="4">
    <location>
        <begin position="80"/>
        <end position="214"/>
    </location>
</feature>
<dbReference type="EMBL" id="DRNB01000132">
    <property type="protein sequence ID" value="HHJ63963.1"/>
    <property type="molecule type" value="Genomic_DNA"/>
</dbReference>
<gene>
    <name evidence="6" type="ORF">ENJ61_03560</name>
</gene>
<sequence length="371" mass="42675">MMRIVLPLLMSFLLVYGGGEHGHEHEHEHEHGEVPLEEIHLTEEQIKDLGIELYTVRKEPAGRLINIPAEVKENPLLSYAVFSPVEGIIRKLYVKEGDWVEKGTPVAEIYSPELADLVGELEMARVRMETAKKIYERDKELYAQRVIQYTRFYTSMVNYERAEGEFKALRERLKSYGDVKGYHLILRSPGEGYVVSQNVVLGESVGPDRELFRIHFHKVLWVYGWADERSAREIKEGMRAEVTLSDSLLPCRIDFIGHEVDEKTRRVKIRCVAHNRKHLLKPGMFVTLKVRTGKEKAILVPKTAVQDIEGKKILFVWKEDHFEPRELHILREVNGYYVVEEGVSEGERVAISGTVFLKTKLVGVEEAGHAH</sequence>
<protein>
    <submittedName>
        <fullName evidence="6">Efflux RND transporter periplasmic adaptor subunit</fullName>
    </submittedName>
</protein>
<evidence type="ECO:0000256" key="2">
    <source>
        <dbReference type="ARBA" id="ARBA00022448"/>
    </source>
</evidence>
<evidence type="ECO:0000259" key="3">
    <source>
        <dbReference type="Pfam" id="PF25954"/>
    </source>
</evidence>
<dbReference type="InterPro" id="IPR058647">
    <property type="entry name" value="BSH_CzcB-like"/>
</dbReference>
<dbReference type="NCBIfam" id="TIGR01730">
    <property type="entry name" value="RND_mfp"/>
    <property type="match status" value="1"/>
</dbReference>
<comment type="caution">
    <text evidence="6">The sequence shown here is derived from an EMBL/GenBank/DDBJ whole genome shotgun (WGS) entry which is preliminary data.</text>
</comment>
<comment type="similarity">
    <text evidence="1">Belongs to the membrane fusion protein (MFP) (TC 8.A.1) family.</text>
</comment>
<dbReference type="PANTHER" id="PTHR30097">
    <property type="entry name" value="CATION EFFLUX SYSTEM PROTEIN CUSB"/>
    <property type="match status" value="1"/>
</dbReference>
<dbReference type="Proteomes" id="UP000885792">
    <property type="component" value="Unassembled WGS sequence"/>
</dbReference>
<dbReference type="Gene3D" id="2.40.50.100">
    <property type="match status" value="1"/>
</dbReference>